<evidence type="ECO:0000259" key="2">
    <source>
        <dbReference type="Pfam" id="PF01425"/>
    </source>
</evidence>
<dbReference type="InterPro" id="IPR020556">
    <property type="entry name" value="Amidase_CS"/>
</dbReference>
<dbReference type="Proteomes" id="UP001596443">
    <property type="component" value="Unassembled WGS sequence"/>
</dbReference>
<dbReference type="PROSITE" id="PS00571">
    <property type="entry name" value="AMIDASES"/>
    <property type="match status" value="1"/>
</dbReference>
<keyword evidence="4" id="KW-1185">Reference proteome</keyword>
<dbReference type="PANTHER" id="PTHR11895">
    <property type="entry name" value="TRANSAMIDASE"/>
    <property type="match status" value="1"/>
</dbReference>
<organism evidence="3 4">
    <name type="scientific">Halobaculum halobium</name>
    <dbReference type="NCBI Taxonomy" id="3032281"/>
    <lineage>
        <taxon>Archaea</taxon>
        <taxon>Methanobacteriati</taxon>
        <taxon>Methanobacteriota</taxon>
        <taxon>Stenosarchaea group</taxon>
        <taxon>Halobacteria</taxon>
        <taxon>Halobacteriales</taxon>
        <taxon>Haloferacaceae</taxon>
        <taxon>Halobaculum</taxon>
    </lineage>
</organism>
<accession>A0ABD5TB38</accession>
<dbReference type="SUPFAM" id="SSF75304">
    <property type="entry name" value="Amidase signature (AS) enzymes"/>
    <property type="match status" value="1"/>
</dbReference>
<dbReference type="Gene3D" id="3.90.1300.10">
    <property type="entry name" value="Amidase signature (AS) domain"/>
    <property type="match status" value="1"/>
</dbReference>
<dbReference type="InterPro" id="IPR023631">
    <property type="entry name" value="Amidase_dom"/>
</dbReference>
<reference evidence="3 4" key="1">
    <citation type="journal article" date="2019" name="Int. J. Syst. Evol. Microbiol.">
        <title>The Global Catalogue of Microorganisms (GCM) 10K type strain sequencing project: providing services to taxonomists for standard genome sequencing and annotation.</title>
        <authorList>
            <consortium name="The Broad Institute Genomics Platform"/>
            <consortium name="The Broad Institute Genome Sequencing Center for Infectious Disease"/>
            <person name="Wu L."/>
            <person name="Ma J."/>
        </authorList>
    </citation>
    <scope>NUCLEOTIDE SEQUENCE [LARGE SCALE GENOMIC DNA]</scope>
    <source>
        <strain evidence="3 4">SYNS20</strain>
    </source>
</reference>
<dbReference type="EMBL" id="JBHSWX010000012">
    <property type="protein sequence ID" value="MFC6786476.1"/>
    <property type="molecule type" value="Genomic_DNA"/>
</dbReference>
<gene>
    <name evidence="3" type="ORF">ACFQFD_10875</name>
</gene>
<dbReference type="GeneID" id="81209553"/>
<dbReference type="Pfam" id="PF01425">
    <property type="entry name" value="Amidase"/>
    <property type="match status" value="1"/>
</dbReference>
<feature type="region of interest" description="Disordered" evidence="1">
    <location>
        <begin position="142"/>
        <end position="166"/>
    </location>
</feature>
<evidence type="ECO:0000256" key="1">
    <source>
        <dbReference type="SAM" id="MobiDB-lite"/>
    </source>
</evidence>
<sequence length="478" mass="49501">MVSEHHVEAASDSLGVALDPSDVERYAADATDAATMAAAFEPSTDERDPREYAPGDDEYNAFRYRVERHDEEEHGEGGPLAGLRVAVKDNMAVAGVPMTCGSAGVDFVPQYDASVVERLEAAGARLLGTTNMDEFALTTTGETCAHGPTRNPATDEGVPGGSSSGSGAAVAADLVDAALGSDTGGSVRIPASYCGVVGLKPTHRSVPRFGFGDLAPSLDHVGPLASSVSAAFRVYDAIAGPDRRDLSSRTARPTANTHAAVGEPADGETVGVVREAMEGADPEVRDAVNAALADLEAAGVEAVEVSLPRFDEMASAVVVIANTEFASLLANRGLVRASGTGYADPWRAAAADFDWEALGDGVVDSAVTFEALYEATEGRAYVGAQNVRERFTAAVDRRFDDVDALALPTTPTTAPDFGEVTTTEDVIGTITNTSPFNLTGNPALSVPAGTVDDRPIGVQLVAEWFGEPTLARLGSAIE</sequence>
<dbReference type="AlphaFoldDB" id="A0ABD5TB38"/>
<comment type="caution">
    <text evidence="3">The sequence shown here is derived from an EMBL/GenBank/DDBJ whole genome shotgun (WGS) entry which is preliminary data.</text>
</comment>
<dbReference type="InterPro" id="IPR000120">
    <property type="entry name" value="Amidase"/>
</dbReference>
<protein>
    <submittedName>
        <fullName evidence="3">Amidase</fullName>
    </submittedName>
</protein>
<evidence type="ECO:0000313" key="3">
    <source>
        <dbReference type="EMBL" id="MFC6786476.1"/>
    </source>
</evidence>
<feature type="region of interest" description="Disordered" evidence="1">
    <location>
        <begin position="37"/>
        <end position="56"/>
    </location>
</feature>
<evidence type="ECO:0000313" key="4">
    <source>
        <dbReference type="Proteomes" id="UP001596443"/>
    </source>
</evidence>
<feature type="compositionally biased region" description="Basic and acidic residues" evidence="1">
    <location>
        <begin position="44"/>
        <end position="53"/>
    </location>
</feature>
<feature type="domain" description="Amidase" evidence="2">
    <location>
        <begin position="69"/>
        <end position="470"/>
    </location>
</feature>
<proteinExistence type="predicted"/>
<dbReference type="InterPro" id="IPR036928">
    <property type="entry name" value="AS_sf"/>
</dbReference>
<dbReference type="RefSeq" id="WP_284063262.1">
    <property type="nucleotide sequence ID" value="NZ_CP126158.1"/>
</dbReference>
<name>A0ABD5TB38_9EURY</name>
<dbReference type="PANTHER" id="PTHR11895:SF7">
    <property type="entry name" value="GLUTAMYL-TRNA(GLN) AMIDOTRANSFERASE SUBUNIT A, MITOCHONDRIAL"/>
    <property type="match status" value="1"/>
</dbReference>